<protein>
    <recommendedName>
        <fullName evidence="4">HTH arsR-type domain-containing protein</fullName>
    </recommendedName>
</protein>
<dbReference type="PROSITE" id="PS50987">
    <property type="entry name" value="HTH_ARSR_2"/>
    <property type="match status" value="1"/>
</dbReference>
<dbReference type="InterPro" id="IPR001845">
    <property type="entry name" value="HTH_ArsR_DNA-bd_dom"/>
</dbReference>
<evidence type="ECO:0000313" key="6">
    <source>
        <dbReference type="Proteomes" id="UP000248706"/>
    </source>
</evidence>
<name>A0A328VJG5_9CHLR</name>
<evidence type="ECO:0000313" key="5">
    <source>
        <dbReference type="EMBL" id="RAQ94395.1"/>
    </source>
</evidence>
<sequence>MATRPRGSETRGSAEATDLCQVRAVHPEQVEAVRYSLLPLESAMRTAALFAVLNDPTRLQVLFALLHAPAGELCVCDLAAGLGRDDTTISHQLRVLRTQGIVSMRKVGRVVYYRLVDDHVRQLLELGLAHASEPAGGSPGTFSKVEVSA</sequence>
<dbReference type="InterPro" id="IPR011991">
    <property type="entry name" value="ArsR-like_HTH"/>
</dbReference>
<keyword evidence="1" id="KW-0805">Transcription regulation</keyword>
<evidence type="ECO:0000256" key="3">
    <source>
        <dbReference type="ARBA" id="ARBA00023163"/>
    </source>
</evidence>
<dbReference type="Proteomes" id="UP000248706">
    <property type="component" value="Unassembled WGS sequence"/>
</dbReference>
<proteinExistence type="predicted"/>
<dbReference type="SUPFAM" id="SSF46785">
    <property type="entry name" value="Winged helix' DNA-binding domain"/>
    <property type="match status" value="1"/>
</dbReference>
<organism evidence="5 6">
    <name type="scientific">Thermogemmatispora tikiterensis</name>
    <dbReference type="NCBI Taxonomy" id="1825093"/>
    <lineage>
        <taxon>Bacteria</taxon>
        <taxon>Bacillati</taxon>
        <taxon>Chloroflexota</taxon>
        <taxon>Ktedonobacteria</taxon>
        <taxon>Thermogemmatisporales</taxon>
        <taxon>Thermogemmatisporaceae</taxon>
        <taxon>Thermogemmatispora</taxon>
    </lineage>
</organism>
<dbReference type="CDD" id="cd00090">
    <property type="entry name" value="HTH_ARSR"/>
    <property type="match status" value="1"/>
</dbReference>
<gene>
    <name evidence="5" type="ORF">A4R35_02545</name>
</gene>
<comment type="caution">
    <text evidence="5">The sequence shown here is derived from an EMBL/GenBank/DDBJ whole genome shotgun (WGS) entry which is preliminary data.</text>
</comment>
<keyword evidence="2" id="KW-0238">DNA-binding</keyword>
<dbReference type="GO" id="GO:0003677">
    <property type="term" value="F:DNA binding"/>
    <property type="evidence" value="ECO:0007669"/>
    <property type="project" value="UniProtKB-KW"/>
</dbReference>
<evidence type="ECO:0000256" key="2">
    <source>
        <dbReference type="ARBA" id="ARBA00023125"/>
    </source>
</evidence>
<keyword evidence="6" id="KW-1185">Reference proteome</keyword>
<dbReference type="InterPro" id="IPR036390">
    <property type="entry name" value="WH_DNA-bd_sf"/>
</dbReference>
<evidence type="ECO:0000259" key="4">
    <source>
        <dbReference type="PROSITE" id="PS50987"/>
    </source>
</evidence>
<dbReference type="PANTHER" id="PTHR43132:SF6">
    <property type="entry name" value="HTH-TYPE TRANSCRIPTIONAL REPRESSOR CZRA"/>
    <property type="match status" value="1"/>
</dbReference>
<dbReference type="SMART" id="SM00418">
    <property type="entry name" value="HTH_ARSR"/>
    <property type="match status" value="1"/>
</dbReference>
<keyword evidence="3" id="KW-0804">Transcription</keyword>
<dbReference type="GO" id="GO:0003700">
    <property type="term" value="F:DNA-binding transcription factor activity"/>
    <property type="evidence" value="ECO:0007669"/>
    <property type="project" value="InterPro"/>
</dbReference>
<dbReference type="InterPro" id="IPR051011">
    <property type="entry name" value="Metal_resp_trans_reg"/>
</dbReference>
<reference evidence="5 6" key="1">
    <citation type="submission" date="2016-08" db="EMBL/GenBank/DDBJ databases">
        <title>Analysis of Carbohydrate Active Enzymes in Thermogemmatispora T81 Reveals Carbohydrate Degradation Ability.</title>
        <authorList>
            <person name="Tomazini A."/>
            <person name="Lal S."/>
            <person name="Stott M."/>
            <person name="Henrissat B."/>
            <person name="Polikarpov I."/>
            <person name="Sparling R."/>
            <person name="Levin D.B."/>
        </authorList>
    </citation>
    <scope>NUCLEOTIDE SEQUENCE [LARGE SCALE GENOMIC DNA]</scope>
    <source>
        <strain evidence="5 6">T81</strain>
    </source>
</reference>
<feature type="domain" description="HTH arsR-type" evidence="4">
    <location>
        <begin position="38"/>
        <end position="135"/>
    </location>
</feature>
<dbReference type="Pfam" id="PF01022">
    <property type="entry name" value="HTH_5"/>
    <property type="match status" value="1"/>
</dbReference>
<dbReference type="PRINTS" id="PR00778">
    <property type="entry name" value="HTHARSR"/>
</dbReference>
<dbReference type="RefSeq" id="WP_112426259.1">
    <property type="nucleotide sequence ID" value="NZ_MCIF01000002.1"/>
</dbReference>
<accession>A0A328VJG5</accession>
<dbReference type="OrthoDB" id="9794330at2"/>
<dbReference type="InterPro" id="IPR036388">
    <property type="entry name" value="WH-like_DNA-bd_sf"/>
</dbReference>
<dbReference type="PANTHER" id="PTHR43132">
    <property type="entry name" value="ARSENICAL RESISTANCE OPERON REPRESSOR ARSR-RELATED"/>
    <property type="match status" value="1"/>
</dbReference>
<dbReference type="NCBIfam" id="NF033788">
    <property type="entry name" value="HTH_metalloreg"/>
    <property type="match status" value="1"/>
</dbReference>
<evidence type="ECO:0000256" key="1">
    <source>
        <dbReference type="ARBA" id="ARBA00023015"/>
    </source>
</evidence>
<dbReference type="EMBL" id="MCIF01000002">
    <property type="protein sequence ID" value="RAQ94395.1"/>
    <property type="molecule type" value="Genomic_DNA"/>
</dbReference>
<dbReference type="Gene3D" id="1.10.10.10">
    <property type="entry name" value="Winged helix-like DNA-binding domain superfamily/Winged helix DNA-binding domain"/>
    <property type="match status" value="1"/>
</dbReference>
<dbReference type="AlphaFoldDB" id="A0A328VJG5"/>